<proteinExistence type="predicted"/>
<feature type="non-terminal residue" evidence="1">
    <location>
        <position position="63"/>
    </location>
</feature>
<evidence type="ECO:0000313" key="2">
    <source>
        <dbReference type="Proteomes" id="UP000054217"/>
    </source>
</evidence>
<dbReference type="InParanoid" id="A0A0C3NV18"/>
<sequence>MLLAKRRLLIRSHENAGNQLQRLLARRFRYHDRGDRVALIFVGAESPSRCIIFMMGRSETNPC</sequence>
<evidence type="ECO:0000313" key="1">
    <source>
        <dbReference type="EMBL" id="KIN99255.1"/>
    </source>
</evidence>
<dbReference type="HOGENOM" id="CLU_2892169_0_0_1"/>
<dbReference type="EMBL" id="KN832007">
    <property type="protein sequence ID" value="KIN99255.1"/>
    <property type="molecule type" value="Genomic_DNA"/>
</dbReference>
<gene>
    <name evidence="1" type="ORF">M404DRAFT_1004917</name>
</gene>
<accession>A0A0C3NV18</accession>
<dbReference type="AlphaFoldDB" id="A0A0C3NV18"/>
<name>A0A0C3NV18_PISTI</name>
<reference evidence="1 2" key="1">
    <citation type="submission" date="2014-04" db="EMBL/GenBank/DDBJ databases">
        <authorList>
            <consortium name="DOE Joint Genome Institute"/>
            <person name="Kuo A."/>
            <person name="Kohler A."/>
            <person name="Costa M.D."/>
            <person name="Nagy L.G."/>
            <person name="Floudas D."/>
            <person name="Copeland A."/>
            <person name="Barry K.W."/>
            <person name="Cichocki N."/>
            <person name="Veneault-Fourrey C."/>
            <person name="LaButti K."/>
            <person name="Lindquist E.A."/>
            <person name="Lipzen A."/>
            <person name="Lundell T."/>
            <person name="Morin E."/>
            <person name="Murat C."/>
            <person name="Sun H."/>
            <person name="Tunlid A."/>
            <person name="Henrissat B."/>
            <person name="Grigoriev I.V."/>
            <person name="Hibbett D.S."/>
            <person name="Martin F."/>
            <person name="Nordberg H.P."/>
            <person name="Cantor M.N."/>
            <person name="Hua S.X."/>
        </authorList>
    </citation>
    <scope>NUCLEOTIDE SEQUENCE [LARGE SCALE GENOMIC DNA]</scope>
    <source>
        <strain evidence="1 2">Marx 270</strain>
    </source>
</reference>
<dbReference type="Proteomes" id="UP000054217">
    <property type="component" value="Unassembled WGS sequence"/>
</dbReference>
<organism evidence="1 2">
    <name type="scientific">Pisolithus tinctorius Marx 270</name>
    <dbReference type="NCBI Taxonomy" id="870435"/>
    <lineage>
        <taxon>Eukaryota</taxon>
        <taxon>Fungi</taxon>
        <taxon>Dikarya</taxon>
        <taxon>Basidiomycota</taxon>
        <taxon>Agaricomycotina</taxon>
        <taxon>Agaricomycetes</taxon>
        <taxon>Agaricomycetidae</taxon>
        <taxon>Boletales</taxon>
        <taxon>Sclerodermatineae</taxon>
        <taxon>Pisolithaceae</taxon>
        <taxon>Pisolithus</taxon>
    </lineage>
</organism>
<keyword evidence="2" id="KW-1185">Reference proteome</keyword>
<protein>
    <submittedName>
        <fullName evidence="1">Uncharacterized protein</fullName>
    </submittedName>
</protein>
<reference evidence="2" key="2">
    <citation type="submission" date="2015-01" db="EMBL/GenBank/DDBJ databases">
        <title>Evolutionary Origins and Diversification of the Mycorrhizal Mutualists.</title>
        <authorList>
            <consortium name="DOE Joint Genome Institute"/>
            <consortium name="Mycorrhizal Genomics Consortium"/>
            <person name="Kohler A."/>
            <person name="Kuo A."/>
            <person name="Nagy L.G."/>
            <person name="Floudas D."/>
            <person name="Copeland A."/>
            <person name="Barry K.W."/>
            <person name="Cichocki N."/>
            <person name="Veneault-Fourrey C."/>
            <person name="LaButti K."/>
            <person name="Lindquist E.A."/>
            <person name="Lipzen A."/>
            <person name="Lundell T."/>
            <person name="Morin E."/>
            <person name="Murat C."/>
            <person name="Riley R."/>
            <person name="Ohm R."/>
            <person name="Sun H."/>
            <person name="Tunlid A."/>
            <person name="Henrissat B."/>
            <person name="Grigoriev I.V."/>
            <person name="Hibbett D.S."/>
            <person name="Martin F."/>
        </authorList>
    </citation>
    <scope>NUCLEOTIDE SEQUENCE [LARGE SCALE GENOMIC DNA]</scope>
    <source>
        <strain evidence="2">Marx 270</strain>
    </source>
</reference>